<name>A0A914YS95_9BILA</name>
<keyword evidence="2" id="KW-0812">Transmembrane</keyword>
<reference evidence="4" key="1">
    <citation type="submission" date="2022-11" db="UniProtKB">
        <authorList>
            <consortium name="WormBaseParasite"/>
        </authorList>
    </citation>
    <scope>IDENTIFICATION</scope>
</reference>
<dbReference type="Proteomes" id="UP000887577">
    <property type="component" value="Unplaced"/>
</dbReference>
<keyword evidence="2" id="KW-0472">Membrane</keyword>
<dbReference type="WBParaSite" id="PSU_v2.g3043.t1">
    <property type="protein sequence ID" value="PSU_v2.g3043.t1"/>
    <property type="gene ID" value="PSU_v2.g3043"/>
</dbReference>
<accession>A0A914YS95</accession>
<keyword evidence="2" id="KW-1133">Transmembrane helix</keyword>
<evidence type="ECO:0000256" key="2">
    <source>
        <dbReference type="SAM" id="Phobius"/>
    </source>
</evidence>
<evidence type="ECO:0000256" key="1">
    <source>
        <dbReference type="SAM" id="MobiDB-lite"/>
    </source>
</evidence>
<keyword evidence="3" id="KW-1185">Reference proteome</keyword>
<sequence length="238" mass="27711">MLGLVESPSESLKRHCCTLGSDNLVDAKLEKYYQPGDVRVLRYHEIFLFCCTISSMFKQTEDLIEMAEEELVEHDVKFDDNGNVVQMTQKAYKYLEKKSTPEFIKSFAFGQIYRELLDAHVGILDTLSIPLLFVIVLQRRYTVLNRRKACAWMRRQMPIVQKEFSSKERSKLPYPINAIEEAFKINPEYFKNTSLLNTRSGMEEDDETQKTTHESDKRAKKESGGGKKKKTKKHHSKK</sequence>
<protein>
    <submittedName>
        <fullName evidence="4">Uncharacterized protein</fullName>
    </submittedName>
</protein>
<feature type="transmembrane region" description="Helical" evidence="2">
    <location>
        <begin position="119"/>
        <end position="137"/>
    </location>
</feature>
<evidence type="ECO:0000313" key="4">
    <source>
        <dbReference type="WBParaSite" id="PSU_v2.g3043.t1"/>
    </source>
</evidence>
<proteinExistence type="predicted"/>
<feature type="compositionally biased region" description="Basic and acidic residues" evidence="1">
    <location>
        <begin position="208"/>
        <end position="225"/>
    </location>
</feature>
<organism evidence="3 4">
    <name type="scientific">Panagrolaimus superbus</name>
    <dbReference type="NCBI Taxonomy" id="310955"/>
    <lineage>
        <taxon>Eukaryota</taxon>
        <taxon>Metazoa</taxon>
        <taxon>Ecdysozoa</taxon>
        <taxon>Nematoda</taxon>
        <taxon>Chromadorea</taxon>
        <taxon>Rhabditida</taxon>
        <taxon>Tylenchina</taxon>
        <taxon>Panagrolaimomorpha</taxon>
        <taxon>Panagrolaimoidea</taxon>
        <taxon>Panagrolaimidae</taxon>
        <taxon>Panagrolaimus</taxon>
    </lineage>
</organism>
<evidence type="ECO:0000313" key="3">
    <source>
        <dbReference type="Proteomes" id="UP000887577"/>
    </source>
</evidence>
<feature type="compositionally biased region" description="Basic residues" evidence="1">
    <location>
        <begin position="226"/>
        <end position="238"/>
    </location>
</feature>
<feature type="region of interest" description="Disordered" evidence="1">
    <location>
        <begin position="196"/>
        <end position="238"/>
    </location>
</feature>
<dbReference type="AlphaFoldDB" id="A0A914YS95"/>